<keyword evidence="2" id="KW-1185">Reference proteome</keyword>
<dbReference type="Pfam" id="PF06707">
    <property type="entry name" value="DUF1194"/>
    <property type="match status" value="1"/>
</dbReference>
<comment type="caution">
    <text evidence="1">The sequence shown here is derived from an EMBL/GenBank/DDBJ whole genome shotgun (WGS) entry which is preliminary data.</text>
</comment>
<dbReference type="AlphaFoldDB" id="A0AAE2VV50"/>
<dbReference type="SUPFAM" id="SSF53300">
    <property type="entry name" value="vWA-like"/>
    <property type="match status" value="1"/>
</dbReference>
<dbReference type="InterPro" id="IPR036465">
    <property type="entry name" value="vWFA_dom_sf"/>
</dbReference>
<name>A0AAE2VV50_9RHOB</name>
<gene>
    <name evidence="1" type="ORF">JQV55_00535</name>
</gene>
<dbReference type="Proteomes" id="UP000732193">
    <property type="component" value="Unassembled WGS sequence"/>
</dbReference>
<organism evidence="1 2">
    <name type="scientific">Sulfitobacter geojensis</name>
    <dbReference type="NCBI Taxonomy" id="1342299"/>
    <lineage>
        <taxon>Bacteria</taxon>
        <taxon>Pseudomonadati</taxon>
        <taxon>Pseudomonadota</taxon>
        <taxon>Alphaproteobacteria</taxon>
        <taxon>Rhodobacterales</taxon>
        <taxon>Roseobacteraceae</taxon>
        <taxon>Sulfitobacter</taxon>
    </lineage>
</organism>
<proteinExistence type="predicted"/>
<dbReference type="EMBL" id="JAFBRM010000001">
    <property type="protein sequence ID" value="MBM1712042.1"/>
    <property type="molecule type" value="Genomic_DNA"/>
</dbReference>
<sequence>MAVSGAAVAECRLALVLALDVSSSVDPTEDALQRGGVVAALTAPEVAEAFFATDQHVALAVYEWSGREQQDILLDWTLIDGPHALLTAAETVAATRRGHADYPTAMGHALGFGVRLLEAAPPCARHTLDMAGDGQNNEGFGPQDAYNAYPFDEVTVNGLVVNAGDFEGELGLIPFYRAEVLHGRGAFLEIANGFADYERAMRRKLVREVTPVVIGRLDGGN</sequence>
<evidence type="ECO:0000313" key="2">
    <source>
        <dbReference type="Proteomes" id="UP000732193"/>
    </source>
</evidence>
<evidence type="ECO:0000313" key="1">
    <source>
        <dbReference type="EMBL" id="MBM1712042.1"/>
    </source>
</evidence>
<reference evidence="1 2" key="1">
    <citation type="submission" date="2021-01" db="EMBL/GenBank/DDBJ databases">
        <title>Diatom-associated Roseobacters Show Island Model of Population Structure.</title>
        <authorList>
            <person name="Qu L."/>
            <person name="Feng X."/>
            <person name="Chen Y."/>
            <person name="Li L."/>
            <person name="Wang X."/>
            <person name="Hu Z."/>
            <person name="Wang H."/>
            <person name="Luo H."/>
        </authorList>
    </citation>
    <scope>NUCLEOTIDE SEQUENCE [LARGE SCALE GENOMIC DNA]</scope>
    <source>
        <strain evidence="1 2">TR60-84</strain>
    </source>
</reference>
<protein>
    <submittedName>
        <fullName evidence="1">DUF1194 domain-containing protein</fullName>
    </submittedName>
</protein>
<dbReference type="RefSeq" id="WP_203241823.1">
    <property type="nucleotide sequence ID" value="NZ_JAFBRH010000001.1"/>
</dbReference>
<dbReference type="InterPro" id="IPR010607">
    <property type="entry name" value="DUF1194"/>
</dbReference>
<accession>A0AAE2VV50</accession>
<dbReference type="Gene3D" id="3.40.50.410">
    <property type="entry name" value="von Willebrand factor, type A domain"/>
    <property type="match status" value="1"/>
</dbReference>